<name>A0A814B8K2_9BILA</name>
<feature type="transmembrane region" description="Helical" evidence="1">
    <location>
        <begin position="82"/>
        <end position="100"/>
    </location>
</feature>
<dbReference type="InterPro" id="IPR009305">
    <property type="entry name" value="Mpo1-like"/>
</dbReference>
<dbReference type="GO" id="GO:0046521">
    <property type="term" value="P:sphingoid catabolic process"/>
    <property type="evidence" value="ECO:0007669"/>
    <property type="project" value="TreeGrafter"/>
</dbReference>
<dbReference type="Proteomes" id="UP000663832">
    <property type="component" value="Unassembled WGS sequence"/>
</dbReference>
<gene>
    <name evidence="2" type="ORF">BJG266_LOCUS11789</name>
    <name evidence="3" type="ORF">QVE165_LOCUS29225</name>
</gene>
<dbReference type="AlphaFoldDB" id="A0A814B8K2"/>
<dbReference type="OrthoDB" id="2124888at2759"/>
<dbReference type="EMBL" id="CAJNOM010000233">
    <property type="protein sequence ID" value="CAF1264229.1"/>
    <property type="molecule type" value="Genomic_DNA"/>
</dbReference>
<evidence type="ECO:0008006" key="6">
    <source>
        <dbReference type="Google" id="ProtNLM"/>
    </source>
</evidence>
<feature type="transmembrane region" description="Helical" evidence="1">
    <location>
        <begin position="24"/>
        <end position="43"/>
    </location>
</feature>
<dbReference type="PANTHER" id="PTHR28026">
    <property type="entry name" value="DUF962 DOMAIN PROTEIN (AFU_ORTHOLOGUE AFUA_8G05310)"/>
    <property type="match status" value="1"/>
</dbReference>
<feature type="transmembrane region" description="Helical" evidence="1">
    <location>
        <begin position="107"/>
        <end position="124"/>
    </location>
</feature>
<keyword evidence="4" id="KW-1185">Reference proteome</keyword>
<organism evidence="2 5">
    <name type="scientific">Adineta steineri</name>
    <dbReference type="NCBI Taxonomy" id="433720"/>
    <lineage>
        <taxon>Eukaryota</taxon>
        <taxon>Metazoa</taxon>
        <taxon>Spiralia</taxon>
        <taxon>Gnathifera</taxon>
        <taxon>Rotifera</taxon>
        <taxon>Eurotatoria</taxon>
        <taxon>Bdelloidea</taxon>
        <taxon>Adinetida</taxon>
        <taxon>Adinetidae</taxon>
        <taxon>Adineta</taxon>
    </lineage>
</organism>
<comment type="caution">
    <text evidence="2">The sequence shown here is derived from an EMBL/GenBank/DDBJ whole genome shotgun (WGS) entry which is preliminary data.</text>
</comment>
<evidence type="ECO:0000313" key="3">
    <source>
        <dbReference type="EMBL" id="CAF1264229.1"/>
    </source>
</evidence>
<evidence type="ECO:0000256" key="1">
    <source>
        <dbReference type="SAM" id="Phobius"/>
    </source>
</evidence>
<dbReference type="Proteomes" id="UP000663877">
    <property type="component" value="Unassembled WGS sequence"/>
</dbReference>
<evidence type="ECO:0000313" key="4">
    <source>
        <dbReference type="Proteomes" id="UP000663832"/>
    </source>
</evidence>
<dbReference type="PANTHER" id="PTHR28026:SF9">
    <property type="entry name" value="2-HYDROXY-PALMITIC ACID DIOXYGENASE MPO1"/>
    <property type="match status" value="1"/>
</dbReference>
<evidence type="ECO:0000313" key="2">
    <source>
        <dbReference type="EMBL" id="CAF0925742.1"/>
    </source>
</evidence>
<dbReference type="Pfam" id="PF06127">
    <property type="entry name" value="Mpo1-like"/>
    <property type="match status" value="1"/>
</dbReference>
<dbReference type="EMBL" id="CAJNOI010000044">
    <property type="protein sequence ID" value="CAF0925742.1"/>
    <property type="molecule type" value="Genomic_DNA"/>
</dbReference>
<dbReference type="GO" id="GO:0016020">
    <property type="term" value="C:membrane"/>
    <property type="evidence" value="ECO:0007669"/>
    <property type="project" value="GOC"/>
</dbReference>
<accession>A0A814B8K2</accession>
<protein>
    <recommendedName>
        <fullName evidence="6">DUF962 domain-containing protein</fullName>
    </recommendedName>
</protein>
<feature type="transmembrane region" description="Helical" evidence="1">
    <location>
        <begin position="139"/>
        <end position="158"/>
    </location>
</feature>
<keyword evidence="1" id="KW-1133">Transmembrane helix</keyword>
<sequence length="161" mass="18289">MENTTELHAWLDEYSSSHQNPTNIVLHKICVPTIAFTVLGFLWSIPLPKSIRQNLGYVFSHIIPMLVIGPTLAFYFRLSTKMAMAMLVIILFACALLAKMEQKQVRIFRVSLIIFIVAWIGQFIGHDIEGKKPSFFEDLQFLAVGPLWTLASAFRALGIEY</sequence>
<proteinExistence type="predicted"/>
<keyword evidence="1" id="KW-0812">Transmembrane</keyword>
<feature type="transmembrane region" description="Helical" evidence="1">
    <location>
        <begin position="55"/>
        <end position="76"/>
    </location>
</feature>
<keyword evidence="1" id="KW-0472">Membrane</keyword>
<evidence type="ECO:0000313" key="5">
    <source>
        <dbReference type="Proteomes" id="UP000663877"/>
    </source>
</evidence>
<reference evidence="2" key="1">
    <citation type="submission" date="2021-02" db="EMBL/GenBank/DDBJ databases">
        <authorList>
            <person name="Nowell W R."/>
        </authorList>
    </citation>
    <scope>NUCLEOTIDE SEQUENCE</scope>
</reference>